<feature type="domain" description="Sulfatase N-terminal" evidence="5">
    <location>
        <begin position="10"/>
        <end position="425"/>
    </location>
</feature>
<proteinExistence type="inferred from homology"/>
<dbReference type="PANTHER" id="PTHR42693">
    <property type="entry name" value="ARYLSULFATASE FAMILY MEMBER"/>
    <property type="match status" value="1"/>
</dbReference>
<dbReference type="GO" id="GO:0004065">
    <property type="term" value="F:arylsulfatase activity"/>
    <property type="evidence" value="ECO:0007669"/>
    <property type="project" value="TreeGrafter"/>
</dbReference>
<dbReference type="PROSITE" id="PS00149">
    <property type="entry name" value="SULFATASE_2"/>
    <property type="match status" value="1"/>
</dbReference>
<accession>A0A934RUW1</accession>
<gene>
    <name evidence="6" type="ORF">JIN87_00230</name>
</gene>
<dbReference type="SUPFAM" id="SSF53649">
    <property type="entry name" value="Alkaline phosphatase-like"/>
    <property type="match status" value="1"/>
</dbReference>
<name>A0A934RUW1_9BACT</name>
<dbReference type="InterPro" id="IPR050738">
    <property type="entry name" value="Sulfatase"/>
</dbReference>
<dbReference type="GO" id="GO:0046872">
    <property type="term" value="F:metal ion binding"/>
    <property type="evidence" value="ECO:0007669"/>
    <property type="project" value="UniProtKB-KW"/>
</dbReference>
<dbReference type="Gene3D" id="3.30.1120.10">
    <property type="match status" value="1"/>
</dbReference>
<comment type="caution">
    <text evidence="6">The sequence shown here is derived from an EMBL/GenBank/DDBJ whole genome shotgun (WGS) entry which is preliminary data.</text>
</comment>
<evidence type="ECO:0000313" key="7">
    <source>
        <dbReference type="Proteomes" id="UP000617628"/>
    </source>
</evidence>
<evidence type="ECO:0000256" key="4">
    <source>
        <dbReference type="ARBA" id="ARBA00022837"/>
    </source>
</evidence>
<evidence type="ECO:0000259" key="5">
    <source>
        <dbReference type="Pfam" id="PF00884"/>
    </source>
</evidence>
<evidence type="ECO:0000256" key="1">
    <source>
        <dbReference type="ARBA" id="ARBA00008779"/>
    </source>
</evidence>
<dbReference type="InterPro" id="IPR000917">
    <property type="entry name" value="Sulfatase_N"/>
</dbReference>
<evidence type="ECO:0000256" key="3">
    <source>
        <dbReference type="ARBA" id="ARBA00022801"/>
    </source>
</evidence>
<dbReference type="PANTHER" id="PTHR42693:SF33">
    <property type="entry name" value="ARYLSULFATASE"/>
    <property type="match status" value="1"/>
</dbReference>
<reference evidence="6" key="1">
    <citation type="submission" date="2021-01" db="EMBL/GenBank/DDBJ databases">
        <title>Modified the classification status of verrucomicrobia.</title>
        <authorList>
            <person name="Feng X."/>
        </authorList>
    </citation>
    <scope>NUCLEOTIDE SEQUENCE</scope>
    <source>
        <strain evidence="6">KCTC 13126</strain>
    </source>
</reference>
<dbReference type="EMBL" id="JAENIL010000001">
    <property type="protein sequence ID" value="MBK1875266.1"/>
    <property type="molecule type" value="Genomic_DNA"/>
</dbReference>
<keyword evidence="4" id="KW-0106">Calcium</keyword>
<dbReference type="InterPro" id="IPR017850">
    <property type="entry name" value="Alkaline_phosphatase_core_sf"/>
</dbReference>
<evidence type="ECO:0000256" key="2">
    <source>
        <dbReference type="ARBA" id="ARBA00022723"/>
    </source>
</evidence>
<dbReference type="InterPro" id="IPR024607">
    <property type="entry name" value="Sulfatase_CS"/>
</dbReference>
<organism evidence="6 7">
    <name type="scientific">Pelagicoccus mobilis</name>
    <dbReference type="NCBI Taxonomy" id="415221"/>
    <lineage>
        <taxon>Bacteria</taxon>
        <taxon>Pseudomonadati</taxon>
        <taxon>Verrucomicrobiota</taxon>
        <taxon>Opitutia</taxon>
        <taxon>Puniceicoccales</taxon>
        <taxon>Pelagicoccaceae</taxon>
        <taxon>Pelagicoccus</taxon>
    </lineage>
</organism>
<keyword evidence="2" id="KW-0479">Metal-binding</keyword>
<dbReference type="Gene3D" id="3.40.720.10">
    <property type="entry name" value="Alkaline Phosphatase, subunit A"/>
    <property type="match status" value="1"/>
</dbReference>
<dbReference type="Proteomes" id="UP000617628">
    <property type="component" value="Unassembled WGS sequence"/>
</dbReference>
<keyword evidence="7" id="KW-1185">Reference proteome</keyword>
<keyword evidence="3 6" id="KW-0378">Hydrolase</keyword>
<evidence type="ECO:0000313" key="6">
    <source>
        <dbReference type="EMBL" id="MBK1875266.1"/>
    </source>
</evidence>
<comment type="similarity">
    <text evidence="1">Belongs to the sulfatase family.</text>
</comment>
<protein>
    <submittedName>
        <fullName evidence="6">Sulfatase-like hydrolase/transferase</fullName>
    </submittedName>
</protein>
<dbReference type="Pfam" id="PF00884">
    <property type="entry name" value="Sulfatase"/>
    <property type="match status" value="1"/>
</dbReference>
<sequence>MFAEANPSRPNILIIMSDDSGYADLGCYGGEIDTPNIDSLASSGLRLTNFYTNGRCSPTRASLLSGLYGARVGFGGGSLGDWWRQYDSPAHRGRLPYDTPLLPELLNTAGYQTMMSGKWHLGGSLIKLQPELATEWKTHHPGWTFDDAEVEAEFNALPPQRGFDQFFGMHGAQGDFFITPNDPHEYYEGNQLAQLPFNRTYSMHCYYPHENHYAYTPNHGKTSQAFYDTDGITDRAIEMLNSASDNQSNPFFAYVAYRAPHTPLQAPEELVQKYLPRYQDLDQFQTDRYNNLVDKNLIQDKGYQKTNLASYQTPEQVEAFKLRMAVHAAMMEKVNQNVGRILDALDQKGLRENTLILYFSDNGAASHVGAMMNKPYNGSKALVWEGGTKTHFIANWPGHVPENETSHSMVWVGDLLPTLLNLAGVGYPQTFRGKATQKLDGRDVSKVLDGEEIPPPETLFFNDKGQQSVIYQGRWKLLIEPGWYLQTSAKEGIAYELYDLHADPTETNNLAKQKPELVQTLARMCENWIQETGIVDYAKIVEVMPNDPF</sequence>
<dbReference type="AlphaFoldDB" id="A0A934RUW1"/>